<organism evidence="8 9">
    <name type="scientific">Blastococcus haudaquaticus</name>
    <dbReference type="NCBI Taxonomy" id="1938745"/>
    <lineage>
        <taxon>Bacteria</taxon>
        <taxon>Bacillati</taxon>
        <taxon>Actinomycetota</taxon>
        <taxon>Actinomycetes</taxon>
        <taxon>Geodermatophilales</taxon>
        <taxon>Geodermatophilaceae</taxon>
        <taxon>Blastococcus</taxon>
    </lineage>
</organism>
<keyword evidence="4 6" id="KW-1133">Transmembrane helix</keyword>
<evidence type="ECO:0000256" key="5">
    <source>
        <dbReference type="ARBA" id="ARBA00023136"/>
    </source>
</evidence>
<feature type="domain" description="Type II secretion system protein GspF" evidence="7">
    <location>
        <begin position="158"/>
        <end position="283"/>
    </location>
</feature>
<keyword evidence="5 6" id="KW-0472">Membrane</keyword>
<comment type="subcellular location">
    <subcellularLocation>
        <location evidence="1">Cell membrane</location>
        <topology evidence="1">Multi-pass membrane protein</topology>
    </subcellularLocation>
</comment>
<dbReference type="AlphaFoldDB" id="A0A286H560"/>
<reference evidence="9" key="1">
    <citation type="submission" date="2017-09" db="EMBL/GenBank/DDBJ databases">
        <authorList>
            <person name="Varghese N."/>
            <person name="Submissions S."/>
        </authorList>
    </citation>
    <scope>NUCLEOTIDE SEQUENCE [LARGE SCALE GENOMIC DNA]</scope>
    <source>
        <strain evidence="9">DSM 44270</strain>
    </source>
</reference>
<keyword evidence="2" id="KW-1003">Cell membrane</keyword>
<evidence type="ECO:0000259" key="7">
    <source>
        <dbReference type="Pfam" id="PF00482"/>
    </source>
</evidence>
<protein>
    <submittedName>
        <fullName evidence="8">Tight adherence protein C</fullName>
    </submittedName>
</protein>
<feature type="transmembrane region" description="Helical" evidence="6">
    <location>
        <begin position="266"/>
        <end position="288"/>
    </location>
</feature>
<evidence type="ECO:0000313" key="8">
    <source>
        <dbReference type="EMBL" id="SOE02935.1"/>
    </source>
</evidence>
<dbReference type="RefSeq" id="WP_200814857.1">
    <property type="nucleotide sequence ID" value="NZ_OCNK01000005.1"/>
</dbReference>
<dbReference type="InterPro" id="IPR018076">
    <property type="entry name" value="T2SS_GspF_dom"/>
</dbReference>
<name>A0A286H560_9ACTN</name>
<keyword evidence="3 6" id="KW-0812">Transmembrane</keyword>
<dbReference type="Proteomes" id="UP000219482">
    <property type="component" value="Unassembled WGS sequence"/>
</dbReference>
<proteinExistence type="predicted"/>
<evidence type="ECO:0000256" key="3">
    <source>
        <dbReference type="ARBA" id="ARBA00022692"/>
    </source>
</evidence>
<evidence type="ECO:0000313" key="9">
    <source>
        <dbReference type="Proteomes" id="UP000219482"/>
    </source>
</evidence>
<accession>A0A286H560</accession>
<evidence type="ECO:0000256" key="2">
    <source>
        <dbReference type="ARBA" id="ARBA00022475"/>
    </source>
</evidence>
<evidence type="ECO:0000256" key="1">
    <source>
        <dbReference type="ARBA" id="ARBA00004651"/>
    </source>
</evidence>
<sequence>MPATMYLAVLLVMAPLAYLTATGLSRSGRALAIARRNLTRGLFTPVIEVGTLESRGSGSGSLLRVLTPDAAAARIRRLLQLSGYSGTNSMMRALWAKIVLGVTGLALGLLVVLAAPNFFSFLLLAAASGGGYFAPDLVLWGRGKERQEAIQLALPDTLDQMTVAVAAGLGFEAALARAAANGKGPLAEELTRTLQDVTVGRPRREAYAALVRRTDVTDLQRFVGAINQADSYGIAIAEVLRSQAEDLRDKRKQRAEAKAMEIPVKVVFPLMVCILPALLIVILGPAVMNLMGVFG</sequence>
<feature type="transmembrane region" description="Helical" evidence="6">
    <location>
        <begin position="121"/>
        <end position="140"/>
    </location>
</feature>
<feature type="transmembrane region" description="Helical" evidence="6">
    <location>
        <begin position="94"/>
        <end position="115"/>
    </location>
</feature>
<dbReference type="PANTHER" id="PTHR35007:SF2">
    <property type="entry name" value="PILUS ASSEMBLE PROTEIN"/>
    <property type="match status" value="1"/>
</dbReference>
<gene>
    <name evidence="8" type="ORF">SAMN06272739_3896</name>
</gene>
<dbReference type="EMBL" id="OCNK01000005">
    <property type="protein sequence ID" value="SOE02935.1"/>
    <property type="molecule type" value="Genomic_DNA"/>
</dbReference>
<evidence type="ECO:0000256" key="4">
    <source>
        <dbReference type="ARBA" id="ARBA00022989"/>
    </source>
</evidence>
<keyword evidence="9" id="KW-1185">Reference proteome</keyword>
<evidence type="ECO:0000256" key="6">
    <source>
        <dbReference type="SAM" id="Phobius"/>
    </source>
</evidence>
<dbReference type="GO" id="GO:0005886">
    <property type="term" value="C:plasma membrane"/>
    <property type="evidence" value="ECO:0007669"/>
    <property type="project" value="UniProtKB-SubCell"/>
</dbReference>
<dbReference type="PANTHER" id="PTHR35007">
    <property type="entry name" value="INTEGRAL MEMBRANE PROTEIN-RELATED"/>
    <property type="match status" value="1"/>
</dbReference>
<dbReference type="Pfam" id="PF00482">
    <property type="entry name" value="T2SSF"/>
    <property type="match status" value="1"/>
</dbReference>
<feature type="transmembrane region" description="Helical" evidence="6">
    <location>
        <begin position="6"/>
        <end position="25"/>
    </location>
</feature>